<protein>
    <recommendedName>
        <fullName evidence="2">YhaN AAA domain-containing protein</fullName>
    </recommendedName>
</protein>
<gene>
    <name evidence="3" type="ORF">D5400_06680</name>
</gene>
<dbReference type="InterPro" id="IPR038734">
    <property type="entry name" value="YhaN_AAA"/>
</dbReference>
<sequence length="1159" mass="127435">MTVRLLRLHLLRYGALTDRVLEFRPDARLHVVYGQNEAGKSSALSSLSDLFFGFPHHAHYAFLHNAQTLRLAATIRARSGDELSFRRRRGKKDTLLADDEAETPLKDDALAPFLGGLSRPVFERAFGLDSERLRLGSRAMLDADGEAGDLLFAASAGILGLRQVKTAMDEEANALFTPRAAAGKAFYQVLARHEEARRLERDHELRAGDWKSVNDAIDDLTERHAAKVAERTELRRREQGLVRLNQLRPILAEIDREREQLRAFADLDHVPEGQGSAISAALATLRQANERVAAAEKARERAEAKRADIAIDVVYLDHGDAIAELLSQSASHLKDLRDLPRVTGERDDFSRLLEDLAHRLGLVRSDLDRLQPTDMAIAGLAERAAAARQAAERVALLDERLAAEMVQASTLEAQATEVAAIDPRPWLDRLEALRPDIELLGDVDSRTVKLETERRRIAEAVSRLVPPVKDLDALAKTSLPEETTLAAQRDRMRDLQQGARVLQDRIDRERVEIDALEAEARAEAHRGVTASPAAIHQARSDRDGLFREIAASLTGEAPPIEPAIAAVSIGRYRSAVTAADALADAALEQSDRLAEAAAKSRRREDLLRSHAALLKDLETDEAAQAKAQAEFARPFSSLGLAAGSPDEMIVWSRALAALLAARQALLEEEDRLASLKQTAQQLREPLELIGRGIRLEGSESLPLRALDRGLRERLRQLGEAWDASRDLAARKRDTARRVEDLRERRAASDRSAQEALAALQAETARLGLFEPGTPAETEAALALWKKVPDLRREEDNRARRVAGIERDIRGFRQSVEALVSKLDASMSGFPPAEAIRVFHDRAQAARTADTMDRQARQDISEAEEGLSEANAARVDAEERLAALVAGFGQAPDADAIAGRLIERDGLRVSLSRCRSRLGEVAAGEDEASIRAAIQEADRDAALPDLAQLSEDIHRLDGEVDELFAQLAAEKARREGMMGAKGAELAAFERKAAEAELVQVARQWAVLKFGSLLLGAAMERQRAAQSNPMLQRAGALFSAITEGRFDGLRQQFDENDRPTVVAVRSNADFVGASGMSDGTRDQLYLALRLSYLEDYAERNEPAPFIADDIFQTFDDERTLATLKVLGETSERIQPIVFTHHGHVVELARAALGSALDVVEL</sequence>
<reference evidence="3 4" key="1">
    <citation type="submission" date="2018-09" db="EMBL/GenBank/DDBJ databases">
        <title>Marinorhizobium profundi gen. nov., sp. nov., isolated from a deep-sea sediment sample from the New Britain Trench and proposal of Marinorhizobiaceae fam. nov. in the order Rhizobiales of the class Alphaproteobacteria.</title>
        <authorList>
            <person name="Cao J."/>
        </authorList>
    </citation>
    <scope>NUCLEOTIDE SEQUENCE [LARGE SCALE GENOMIC DNA]</scope>
    <source>
        <strain evidence="3 4">WS11</strain>
    </source>
</reference>
<feature type="coiled-coil region" evidence="1">
    <location>
        <begin position="485"/>
        <end position="526"/>
    </location>
</feature>
<dbReference type="KEGG" id="abaw:D5400_06680"/>
<feature type="domain" description="YhaN AAA" evidence="2">
    <location>
        <begin position="4"/>
        <end position="210"/>
    </location>
</feature>
<dbReference type="EMBL" id="CP032509">
    <property type="protein sequence ID" value="AZN71004.1"/>
    <property type="molecule type" value="Genomic_DNA"/>
</dbReference>
<keyword evidence="4" id="KW-1185">Reference proteome</keyword>
<name>A0A3Q8XMH0_9HYPH</name>
<evidence type="ECO:0000313" key="4">
    <source>
        <dbReference type="Proteomes" id="UP000268192"/>
    </source>
</evidence>
<dbReference type="AlphaFoldDB" id="A0A3Q8XMH0"/>
<dbReference type="PANTHER" id="PTHR41259:SF1">
    <property type="entry name" value="DOUBLE-STRAND BREAK REPAIR RAD50 ATPASE, PUTATIVE-RELATED"/>
    <property type="match status" value="1"/>
</dbReference>
<dbReference type="Pfam" id="PF13514">
    <property type="entry name" value="AAA_27"/>
    <property type="match status" value="1"/>
</dbReference>
<feature type="coiled-coil region" evidence="1">
    <location>
        <begin position="278"/>
        <end position="312"/>
    </location>
</feature>
<dbReference type="Gene3D" id="3.40.50.300">
    <property type="entry name" value="P-loop containing nucleotide triphosphate hydrolases"/>
    <property type="match status" value="2"/>
</dbReference>
<evidence type="ECO:0000256" key="1">
    <source>
        <dbReference type="SAM" id="Coils"/>
    </source>
</evidence>
<evidence type="ECO:0000313" key="3">
    <source>
        <dbReference type="EMBL" id="AZN71004.1"/>
    </source>
</evidence>
<dbReference type="PANTHER" id="PTHR41259">
    <property type="entry name" value="DOUBLE-STRAND BREAK REPAIR RAD50 ATPASE, PUTATIVE-RELATED"/>
    <property type="match status" value="1"/>
</dbReference>
<proteinExistence type="predicted"/>
<dbReference type="OrthoDB" id="9764467at2"/>
<keyword evidence="1" id="KW-0175">Coiled coil</keyword>
<accession>A0A3Q8XMH0</accession>
<organism evidence="3 4">
    <name type="scientific">Georhizobium profundi</name>
    <dbReference type="NCBI Taxonomy" id="2341112"/>
    <lineage>
        <taxon>Bacteria</taxon>
        <taxon>Pseudomonadati</taxon>
        <taxon>Pseudomonadota</taxon>
        <taxon>Alphaproteobacteria</taxon>
        <taxon>Hyphomicrobiales</taxon>
        <taxon>Rhizobiaceae</taxon>
        <taxon>Georhizobium</taxon>
    </lineage>
</organism>
<dbReference type="InterPro" id="IPR027417">
    <property type="entry name" value="P-loop_NTPase"/>
</dbReference>
<evidence type="ECO:0000259" key="2">
    <source>
        <dbReference type="Pfam" id="PF13514"/>
    </source>
</evidence>
<dbReference type="SUPFAM" id="SSF52540">
    <property type="entry name" value="P-loop containing nucleoside triphosphate hydrolases"/>
    <property type="match status" value="1"/>
</dbReference>
<dbReference type="Proteomes" id="UP000268192">
    <property type="component" value="Chromosome"/>
</dbReference>